<dbReference type="RefSeq" id="WP_006979784.1">
    <property type="nucleotide sequence ID" value="NZ_ABVL01000006.1"/>
</dbReference>
<dbReference type="AlphaFoldDB" id="B4D0K8"/>
<proteinExistence type="predicted"/>
<gene>
    <name evidence="1" type="ORF">CfE428DRAFT_2459</name>
</gene>
<organism evidence="1 2">
    <name type="scientific">Chthoniobacter flavus Ellin428</name>
    <dbReference type="NCBI Taxonomy" id="497964"/>
    <lineage>
        <taxon>Bacteria</taxon>
        <taxon>Pseudomonadati</taxon>
        <taxon>Verrucomicrobiota</taxon>
        <taxon>Spartobacteria</taxon>
        <taxon>Chthoniobacterales</taxon>
        <taxon>Chthoniobacteraceae</taxon>
        <taxon>Chthoniobacter</taxon>
    </lineage>
</organism>
<dbReference type="EMBL" id="ABVL01000006">
    <property type="protein sequence ID" value="EDY19870.1"/>
    <property type="molecule type" value="Genomic_DNA"/>
</dbReference>
<name>B4D0K8_9BACT</name>
<dbReference type="STRING" id="497964.CfE428DRAFT_2459"/>
<dbReference type="Proteomes" id="UP000005824">
    <property type="component" value="Unassembled WGS sequence"/>
</dbReference>
<accession>B4D0K8</accession>
<protein>
    <submittedName>
        <fullName evidence="1">Uncharacterized protein</fullName>
    </submittedName>
</protein>
<keyword evidence="2" id="KW-1185">Reference proteome</keyword>
<evidence type="ECO:0000313" key="2">
    <source>
        <dbReference type="Proteomes" id="UP000005824"/>
    </source>
</evidence>
<evidence type="ECO:0000313" key="1">
    <source>
        <dbReference type="EMBL" id="EDY19870.1"/>
    </source>
</evidence>
<dbReference type="InParanoid" id="B4D0K8"/>
<reference evidence="1 2" key="1">
    <citation type="journal article" date="2011" name="J. Bacteriol.">
        <title>Genome sequence of Chthoniobacter flavus Ellin428, an aerobic heterotrophic soil bacterium.</title>
        <authorList>
            <person name="Kant R."/>
            <person name="van Passel M.W."/>
            <person name="Palva A."/>
            <person name="Lucas S."/>
            <person name="Lapidus A."/>
            <person name="Glavina Del Rio T."/>
            <person name="Dalin E."/>
            <person name="Tice H."/>
            <person name="Bruce D."/>
            <person name="Goodwin L."/>
            <person name="Pitluck S."/>
            <person name="Larimer F.W."/>
            <person name="Land M.L."/>
            <person name="Hauser L."/>
            <person name="Sangwan P."/>
            <person name="de Vos W.M."/>
            <person name="Janssen P.H."/>
            <person name="Smidt H."/>
        </authorList>
    </citation>
    <scope>NUCLEOTIDE SEQUENCE [LARGE SCALE GENOMIC DNA]</scope>
    <source>
        <strain evidence="1 2">Ellin428</strain>
    </source>
</reference>
<comment type="caution">
    <text evidence="1">The sequence shown here is derived from an EMBL/GenBank/DDBJ whole genome shotgun (WGS) entry which is preliminary data.</text>
</comment>
<sequence>MSITVVVENDTIKLPPGVHVPDGTKLEITLPEETSTKKSALHPYTKLVGLADDMPADLARNLDHYLHGHAKKP</sequence>